<evidence type="ECO:0000313" key="2">
    <source>
        <dbReference type="Proteomes" id="UP000006512"/>
    </source>
</evidence>
<organism evidence="1 2">
    <name type="scientific">Asticcacaulis biprosthecium C19</name>
    <dbReference type="NCBI Taxonomy" id="715226"/>
    <lineage>
        <taxon>Bacteria</taxon>
        <taxon>Pseudomonadati</taxon>
        <taxon>Pseudomonadota</taxon>
        <taxon>Alphaproteobacteria</taxon>
        <taxon>Caulobacterales</taxon>
        <taxon>Caulobacteraceae</taxon>
        <taxon>Asticcacaulis</taxon>
    </lineage>
</organism>
<dbReference type="HOGENOM" id="CLU_1096879_0_0_5"/>
<sequence>MSDYESVYDDFVRFAEGSRIDHRFEIPPGTLNADYHFDRVNFDVILELKQIYKYGKEDTVDQYFSKRLEEGKLKNFIRLSNNQIRIEPKSLSESDWNHFYKKFRPSVAGQLDKAARQLKQTANFLPVTDKPQVCGVVLLNTGDFNMSTDVAFRLVEWHMKREWKRGSYRKIDFVTCVTMDFVQEGQTPLYGRHIARRVEDENVVEAIRYLYDRWIYYVAEGYGLTVEFDPNGVVEDTAPSLSPSMRGKLQKKL</sequence>
<accession>F4QI77</accession>
<dbReference type="Proteomes" id="UP000006512">
    <property type="component" value="Unassembled WGS sequence"/>
</dbReference>
<keyword evidence="2" id="KW-1185">Reference proteome</keyword>
<protein>
    <submittedName>
        <fullName evidence="1">Uncharacterized protein</fullName>
    </submittedName>
</protein>
<gene>
    <name evidence="1" type="ORF">ABI_01450</name>
</gene>
<name>F4QI77_9CAUL</name>
<reference evidence="2" key="1">
    <citation type="submission" date="2011-03" db="EMBL/GenBank/DDBJ databases">
        <title>Draft genome sequence of Brevundimonas diminuta.</title>
        <authorList>
            <person name="Brown P.J.B."/>
            <person name="Buechlein A."/>
            <person name="Hemmerich C."/>
            <person name="Brun Y.V."/>
        </authorList>
    </citation>
    <scope>NUCLEOTIDE SEQUENCE [LARGE SCALE GENOMIC DNA]</scope>
    <source>
        <strain evidence="2">C19</strain>
    </source>
</reference>
<dbReference type="EMBL" id="GL883077">
    <property type="protein sequence ID" value="EGF91715.1"/>
    <property type="molecule type" value="Genomic_DNA"/>
</dbReference>
<evidence type="ECO:0000313" key="1">
    <source>
        <dbReference type="EMBL" id="EGF91715.1"/>
    </source>
</evidence>
<proteinExistence type="predicted"/>
<dbReference type="AlphaFoldDB" id="F4QI77"/>